<feature type="transmembrane region" description="Helical" evidence="12">
    <location>
        <begin position="280"/>
        <end position="301"/>
    </location>
</feature>
<evidence type="ECO:0000256" key="7">
    <source>
        <dbReference type="ARBA" id="ARBA00022982"/>
    </source>
</evidence>
<feature type="compositionally biased region" description="Polar residues" evidence="11">
    <location>
        <begin position="942"/>
        <end position="953"/>
    </location>
</feature>
<dbReference type="OrthoDB" id="19261at2759"/>
<feature type="region of interest" description="Disordered" evidence="11">
    <location>
        <begin position="1"/>
        <end position="118"/>
    </location>
</feature>
<feature type="transmembrane region" description="Helical" evidence="12">
    <location>
        <begin position="242"/>
        <end position="268"/>
    </location>
</feature>
<feature type="compositionally biased region" description="Low complexity" evidence="11">
    <location>
        <begin position="691"/>
        <end position="701"/>
    </location>
</feature>
<comment type="cofactor">
    <cofactor evidence="1">
        <name>heme b</name>
        <dbReference type="ChEBI" id="CHEBI:60344"/>
    </cofactor>
</comment>
<feature type="region of interest" description="Disordered" evidence="11">
    <location>
        <begin position="1067"/>
        <end position="1157"/>
    </location>
</feature>
<proteinExistence type="predicted"/>
<gene>
    <name evidence="14" type="ORF">MBM_00187</name>
</gene>
<dbReference type="GO" id="GO:0016020">
    <property type="term" value="C:membrane"/>
    <property type="evidence" value="ECO:0007669"/>
    <property type="project" value="UniProtKB-SubCell"/>
</dbReference>
<feature type="transmembrane region" description="Helical" evidence="12">
    <location>
        <begin position="353"/>
        <end position="373"/>
    </location>
</feature>
<name>K1Y7I3_MARBU</name>
<feature type="compositionally biased region" description="Basic and acidic residues" evidence="11">
    <location>
        <begin position="1192"/>
        <end position="1207"/>
    </location>
</feature>
<feature type="compositionally biased region" description="Basic residues" evidence="11">
    <location>
        <begin position="1003"/>
        <end position="1013"/>
    </location>
</feature>
<feature type="region of interest" description="Disordered" evidence="11">
    <location>
        <begin position="1187"/>
        <end position="1213"/>
    </location>
</feature>
<dbReference type="STRING" id="1072389.K1Y7I3"/>
<feature type="compositionally biased region" description="Basic residues" evidence="11">
    <location>
        <begin position="451"/>
        <end position="463"/>
    </location>
</feature>
<dbReference type="SUPFAM" id="SSF103473">
    <property type="entry name" value="MFS general substrate transporter"/>
    <property type="match status" value="1"/>
</dbReference>
<feature type="compositionally biased region" description="Gly residues" evidence="11">
    <location>
        <begin position="1120"/>
        <end position="1132"/>
    </location>
</feature>
<dbReference type="GO" id="GO:0140575">
    <property type="term" value="F:transmembrane monodehydroascorbate reductase activity"/>
    <property type="evidence" value="ECO:0007669"/>
    <property type="project" value="InterPro"/>
</dbReference>
<evidence type="ECO:0000256" key="1">
    <source>
        <dbReference type="ARBA" id="ARBA00001970"/>
    </source>
</evidence>
<feature type="transmembrane region" description="Helical" evidence="12">
    <location>
        <begin position="313"/>
        <end position="333"/>
    </location>
</feature>
<dbReference type="EMBL" id="JH921428">
    <property type="protein sequence ID" value="EKD21074.1"/>
    <property type="molecule type" value="Genomic_DNA"/>
</dbReference>
<dbReference type="PANTHER" id="PTHR15422:SF24">
    <property type="entry name" value="DOMON RELATED DOMAIN-CONTAINING PROTEIN"/>
    <property type="match status" value="1"/>
</dbReference>
<accession>K1Y7I3</accession>
<dbReference type="PANTHER" id="PTHR15422">
    <property type="entry name" value="OS05G0565100 PROTEIN"/>
    <property type="match status" value="1"/>
</dbReference>
<feature type="compositionally biased region" description="Basic and acidic residues" evidence="11">
    <location>
        <begin position="1025"/>
        <end position="1043"/>
    </location>
</feature>
<dbReference type="AlphaFoldDB" id="K1Y7I3"/>
<evidence type="ECO:0000256" key="10">
    <source>
        <dbReference type="ARBA" id="ARBA00023136"/>
    </source>
</evidence>
<keyword evidence="5 12" id="KW-0812">Transmembrane</keyword>
<evidence type="ECO:0000259" key="13">
    <source>
        <dbReference type="PROSITE" id="PS50939"/>
    </source>
</evidence>
<feature type="compositionally biased region" description="Low complexity" evidence="11">
    <location>
        <begin position="573"/>
        <end position="588"/>
    </location>
</feature>
<feature type="compositionally biased region" description="Low complexity" evidence="11">
    <location>
        <begin position="785"/>
        <end position="797"/>
    </location>
</feature>
<evidence type="ECO:0000256" key="3">
    <source>
        <dbReference type="ARBA" id="ARBA00022448"/>
    </source>
</evidence>
<feature type="compositionally biased region" description="Basic and acidic residues" evidence="11">
    <location>
        <begin position="1090"/>
        <end position="1104"/>
    </location>
</feature>
<reference evidence="14 15" key="1">
    <citation type="journal article" date="2012" name="BMC Genomics">
        <title>Sequencing the genome of Marssonina brunnea reveals fungus-poplar co-evolution.</title>
        <authorList>
            <person name="Zhu S."/>
            <person name="Cao Y.-Z."/>
            <person name="Jiang C."/>
            <person name="Tan B.-Y."/>
            <person name="Wang Z."/>
            <person name="Feng S."/>
            <person name="Zhang L."/>
            <person name="Su X.-H."/>
            <person name="Brejova B."/>
            <person name="Vinar T."/>
            <person name="Xu M."/>
            <person name="Wang M.-X."/>
            <person name="Zhang S.-G."/>
            <person name="Huang M.-R."/>
            <person name="Wu R."/>
            <person name="Zhou Y."/>
        </authorList>
    </citation>
    <scope>NUCLEOTIDE SEQUENCE [LARGE SCALE GENOMIC DNA]</scope>
    <source>
        <strain evidence="14 15">MB_m1</strain>
    </source>
</reference>
<keyword evidence="8 12" id="KW-1133">Transmembrane helix</keyword>
<feature type="compositionally biased region" description="Basic and acidic residues" evidence="11">
    <location>
        <begin position="641"/>
        <end position="664"/>
    </location>
</feature>
<feature type="compositionally biased region" description="Pro residues" evidence="11">
    <location>
        <begin position="894"/>
        <end position="907"/>
    </location>
</feature>
<feature type="compositionally biased region" description="Low complexity" evidence="11">
    <location>
        <begin position="975"/>
        <end position="985"/>
    </location>
</feature>
<feature type="region of interest" description="Disordered" evidence="11">
    <location>
        <begin position="518"/>
        <end position="622"/>
    </location>
</feature>
<evidence type="ECO:0000313" key="15">
    <source>
        <dbReference type="Proteomes" id="UP000006753"/>
    </source>
</evidence>
<feature type="compositionally biased region" description="Polar residues" evidence="11">
    <location>
        <begin position="58"/>
        <end position="77"/>
    </location>
</feature>
<keyword evidence="7" id="KW-0249">Electron transport</keyword>
<dbReference type="PROSITE" id="PS50939">
    <property type="entry name" value="CYTOCHROME_B561"/>
    <property type="match status" value="1"/>
</dbReference>
<dbReference type="InterPro" id="IPR036259">
    <property type="entry name" value="MFS_trans_sf"/>
</dbReference>
<feature type="domain" description="Cytochrome b561" evidence="13">
    <location>
        <begin position="209"/>
        <end position="403"/>
    </location>
</feature>
<feature type="compositionally biased region" description="Polar residues" evidence="11">
    <location>
        <begin position="612"/>
        <end position="621"/>
    </location>
</feature>
<keyword evidence="9" id="KW-0408">Iron</keyword>
<keyword evidence="3" id="KW-0813">Transport</keyword>
<feature type="region of interest" description="Disordered" evidence="11">
    <location>
        <begin position="448"/>
        <end position="493"/>
    </location>
</feature>
<feature type="compositionally biased region" description="Polar residues" evidence="11">
    <location>
        <begin position="1144"/>
        <end position="1157"/>
    </location>
</feature>
<feature type="transmembrane region" description="Helical" evidence="12">
    <location>
        <begin position="380"/>
        <end position="402"/>
    </location>
</feature>
<evidence type="ECO:0000256" key="5">
    <source>
        <dbReference type="ARBA" id="ARBA00022692"/>
    </source>
</evidence>
<evidence type="ECO:0000256" key="12">
    <source>
        <dbReference type="SAM" id="Phobius"/>
    </source>
</evidence>
<dbReference type="GO" id="GO:0020037">
    <property type="term" value="F:heme binding"/>
    <property type="evidence" value="ECO:0007669"/>
    <property type="project" value="TreeGrafter"/>
</dbReference>
<evidence type="ECO:0000256" key="9">
    <source>
        <dbReference type="ARBA" id="ARBA00023004"/>
    </source>
</evidence>
<dbReference type="eggNOG" id="ENOG502S2JA">
    <property type="taxonomic scope" value="Eukaryota"/>
</dbReference>
<feature type="region of interest" description="Disordered" evidence="11">
    <location>
        <begin position="734"/>
        <end position="1043"/>
    </location>
</feature>
<dbReference type="Pfam" id="PF03188">
    <property type="entry name" value="Cytochrom_B561"/>
    <property type="match status" value="1"/>
</dbReference>
<evidence type="ECO:0000313" key="14">
    <source>
        <dbReference type="EMBL" id="EKD21074.1"/>
    </source>
</evidence>
<dbReference type="KEGG" id="mbe:MBM_00187"/>
<feature type="region of interest" description="Disordered" evidence="11">
    <location>
        <begin position="639"/>
        <end position="720"/>
    </location>
</feature>
<evidence type="ECO:0000256" key="2">
    <source>
        <dbReference type="ARBA" id="ARBA00004141"/>
    </source>
</evidence>
<feature type="compositionally biased region" description="Basic and acidic residues" evidence="11">
    <location>
        <begin position="480"/>
        <end position="489"/>
    </location>
</feature>
<feature type="compositionally biased region" description="Low complexity" evidence="11">
    <location>
        <begin position="598"/>
        <end position="611"/>
    </location>
</feature>
<evidence type="ECO:0000256" key="11">
    <source>
        <dbReference type="SAM" id="MobiDB-lite"/>
    </source>
</evidence>
<dbReference type="Proteomes" id="UP000006753">
    <property type="component" value="Unassembled WGS sequence"/>
</dbReference>
<feature type="compositionally biased region" description="Basic and acidic residues" evidence="11">
    <location>
        <begin position="96"/>
        <end position="110"/>
    </location>
</feature>
<evidence type="ECO:0000256" key="4">
    <source>
        <dbReference type="ARBA" id="ARBA00022617"/>
    </source>
</evidence>
<keyword evidence="10 12" id="KW-0472">Membrane</keyword>
<dbReference type="InterPro" id="IPR006593">
    <property type="entry name" value="Cyt_b561/ferric_Rdtase_TM"/>
</dbReference>
<keyword evidence="6" id="KW-0479">Metal-binding</keyword>
<evidence type="ECO:0000256" key="6">
    <source>
        <dbReference type="ARBA" id="ARBA00022723"/>
    </source>
</evidence>
<keyword evidence="15" id="KW-1185">Reference proteome</keyword>
<comment type="subcellular location">
    <subcellularLocation>
        <location evidence="2">Membrane</location>
        <topology evidence="2">Multi-pass membrane protein</topology>
    </subcellularLocation>
</comment>
<feature type="compositionally biased region" description="Basic and acidic residues" evidence="11">
    <location>
        <begin position="832"/>
        <end position="858"/>
    </location>
</feature>
<dbReference type="HOGENOM" id="CLU_269480_0_0_1"/>
<protein>
    <recommendedName>
        <fullName evidence="13">Cytochrome b561 domain-containing protein</fullName>
    </recommendedName>
</protein>
<dbReference type="SMART" id="SM00665">
    <property type="entry name" value="B561"/>
    <property type="match status" value="1"/>
</dbReference>
<dbReference type="CDD" id="cd08760">
    <property type="entry name" value="Cyt_b561_FRRS1_like"/>
    <property type="match status" value="1"/>
</dbReference>
<dbReference type="Gene3D" id="1.20.120.1770">
    <property type="match status" value="1"/>
</dbReference>
<sequence length="1213" mass="134025">MHCPTSASTAGQRIEPTQGRQQSHAYWRSYRHLPKEGERKPRSCRRTPPDVFFPFRWTGNQVQRSHPTGPNVNNLQRSRIDSSPRATKFYGTLSVRAEERSSDSESREPPSKSTHLFCSSKQPVLPVQKFTKKGSLANILSPGKRTSDEEYLLLGLPPTHDNGLDDKRNETGTYLHSREDAENQIDETPSIRIPRVSIDKDDVQRLIGLLESLTKSAGRERRLERGERMGNRFANMPGYRGLIRAHGVIAVIAFLILLPWAILMAQFYTRSPYWALRMHVYLQILVVGFATVVFVTGFNAVGLNRSLTNPHHGIGVAIYTMILVQAIGGFWIHKREKRRSPAKLPIKLVLHQWHGRAIALLGFAQVPLGLTLYGSPKWTFVLYALWMFFLLVLFFILCYRALPSLDGELRDGRRSGRGGTVISDRKSSRFGGLLGPLAVGAGAATLLGRRDRSRSRSRSHSRSRRTEVIPSRRGSESYTEEEKYSDRPKKSGGMMDKLLKAGAIFGAAGLAKSWYERKQRRTDDDDYSSVAHDTPSRRRRHDQSELSEDSIVVDQMEEGRTRRSGILPGPGDPSLAASAMSAATSGPTTPKPVRRQSSDYTDSSYFDSTISPSRRAQSNKMARNGVLAGLGLGWFAKKMKDRQDRREQDRLDRIQSERIEEERRARRGKTPSRLTGDGVPNPRRQQRRPSRPLSSDLSSIIDDPHPVRPGALPAVPLPFQPGPIAADMEARRSRYDVTQPVSMPPAPPDPQGLLHQEESGSEAYMSAGGHPRRRHSSARRREGEIAAAAAVAEAARLAAKEEERRRRSRSRGGRNDLGSGIVSPPVSVKVKVHGDKDRNVTLRRLTEKEAEAERQARRSDRRRRRADSMSSLSGTDAGPSRRRYRREGGRVESTPPPSMAPLEPPAPLFSGSRKPKDSAYYSGKPNEHGASDAALPLADFTSPGSHGTWSAMSPSVDGGDGAEAAAERRRRRRPTSSTPTPAAHRTPPPPNAAIQNATNLNPSHRRSRSRSRSPRLALAPARAAHRADARAARKEIHRSVRARAEPHPRVGVVRFLRGLLPVDRGAGARRAEGHARQHGGPAGGLRPRRVRDDPRGEERRREAEPVGGSDCRGEAEEGEGGAGGGGGGQGRGRGWEGEGEGDQSHLNAKLQTTESQNATLIEEVRRQRAEIEELLKLGEILVGDLEGAGGRLGERGEELARTGREAESVLDES</sequence>
<keyword evidence="4" id="KW-0349">Heme</keyword>
<organism evidence="14 15">
    <name type="scientific">Marssonina brunnea f. sp. multigermtubi (strain MB_m1)</name>
    <name type="common">Marssonina leaf spot fungus</name>
    <dbReference type="NCBI Taxonomy" id="1072389"/>
    <lineage>
        <taxon>Eukaryota</taxon>
        <taxon>Fungi</taxon>
        <taxon>Dikarya</taxon>
        <taxon>Ascomycota</taxon>
        <taxon>Pezizomycotina</taxon>
        <taxon>Leotiomycetes</taxon>
        <taxon>Helotiales</taxon>
        <taxon>Drepanopezizaceae</taxon>
        <taxon>Drepanopeziza</taxon>
    </lineage>
</organism>
<dbReference type="InParanoid" id="K1Y7I3"/>
<feature type="compositionally biased region" description="Polar residues" evidence="11">
    <location>
        <begin position="1"/>
        <end position="11"/>
    </location>
</feature>
<dbReference type="GO" id="GO:0046872">
    <property type="term" value="F:metal ion binding"/>
    <property type="evidence" value="ECO:0007669"/>
    <property type="project" value="UniProtKB-KW"/>
</dbReference>
<dbReference type="InterPro" id="IPR045150">
    <property type="entry name" value="CYB561D1/2"/>
</dbReference>
<evidence type="ECO:0000256" key="8">
    <source>
        <dbReference type="ARBA" id="ARBA00022989"/>
    </source>
</evidence>